<feature type="transmembrane region" description="Helical" evidence="11">
    <location>
        <begin position="95"/>
        <end position="115"/>
    </location>
</feature>
<comment type="similarity">
    <text evidence="2">Belongs to the SEC62 family.</text>
</comment>
<keyword evidence="13" id="KW-1185">Reference proteome</keyword>
<dbReference type="AlphaFoldDB" id="A0A2I1BXN1"/>
<dbReference type="GO" id="GO:0031204">
    <property type="term" value="P:post-translational protein targeting to membrane, translocation"/>
    <property type="evidence" value="ECO:0007669"/>
    <property type="project" value="TreeGrafter"/>
</dbReference>
<dbReference type="STRING" id="1392255.A0A2I1BXN1"/>
<evidence type="ECO:0000256" key="4">
    <source>
        <dbReference type="ARBA" id="ARBA00022448"/>
    </source>
</evidence>
<comment type="subcellular location">
    <subcellularLocation>
        <location evidence="1">Endoplasmic reticulum membrane</location>
        <topology evidence="1">Multi-pass membrane protein</topology>
    </subcellularLocation>
</comment>
<evidence type="ECO:0000256" key="5">
    <source>
        <dbReference type="ARBA" id="ARBA00022692"/>
    </source>
</evidence>
<dbReference type="PANTHER" id="PTHR12443">
    <property type="entry name" value="TRANSLOCATION PROTEIN SEC62"/>
    <property type="match status" value="1"/>
</dbReference>
<evidence type="ECO:0000256" key="2">
    <source>
        <dbReference type="ARBA" id="ARBA00010604"/>
    </source>
</evidence>
<evidence type="ECO:0000256" key="1">
    <source>
        <dbReference type="ARBA" id="ARBA00004477"/>
    </source>
</evidence>
<evidence type="ECO:0000256" key="8">
    <source>
        <dbReference type="ARBA" id="ARBA00022989"/>
    </source>
</evidence>
<keyword evidence="9" id="KW-0811">Translocation</keyword>
<evidence type="ECO:0000313" key="12">
    <source>
        <dbReference type="EMBL" id="PKX90127.1"/>
    </source>
</evidence>
<name>A0A2I1BXN1_ASPN1</name>
<evidence type="ECO:0000256" key="11">
    <source>
        <dbReference type="SAM" id="Phobius"/>
    </source>
</evidence>
<sequence>MELRLRYLICAIFRLQIIMFATFIICLILRVTLFCLTRFIIPPGVWLFPNLFADCGFFASFSPLWTWNKQVRHQGKARLDVSITSCRSHFTSSDLIAYLLCLTIVLLAFISDYVITTNQNTDLSTFGWVKLAFSQMYQYLSYGYFAIDGQQLDVSTMEWITSICERMCRWRTLSTFDFINLGLDLFIRRPIRVG</sequence>
<dbReference type="RefSeq" id="XP_024678722.1">
    <property type="nucleotide sequence ID" value="XM_024821586.1"/>
</dbReference>
<feature type="transmembrane region" description="Helical" evidence="11">
    <location>
        <begin position="47"/>
        <end position="67"/>
    </location>
</feature>
<evidence type="ECO:0000256" key="10">
    <source>
        <dbReference type="ARBA" id="ARBA00023136"/>
    </source>
</evidence>
<comment type="caution">
    <text evidence="12">The sequence shown here is derived from an EMBL/GenBank/DDBJ whole genome shotgun (WGS) entry which is preliminary data.</text>
</comment>
<keyword evidence="8 11" id="KW-1133">Transmembrane helix</keyword>
<organism evidence="12 13">
    <name type="scientific">Aspergillus novofumigatus (strain IBT 16806)</name>
    <dbReference type="NCBI Taxonomy" id="1392255"/>
    <lineage>
        <taxon>Eukaryota</taxon>
        <taxon>Fungi</taxon>
        <taxon>Dikarya</taxon>
        <taxon>Ascomycota</taxon>
        <taxon>Pezizomycotina</taxon>
        <taxon>Eurotiomycetes</taxon>
        <taxon>Eurotiomycetidae</taxon>
        <taxon>Eurotiales</taxon>
        <taxon>Aspergillaceae</taxon>
        <taxon>Aspergillus</taxon>
        <taxon>Aspergillus subgen. Fumigati</taxon>
    </lineage>
</organism>
<accession>A0A2I1BXN1</accession>
<proteinExistence type="inferred from homology"/>
<evidence type="ECO:0000256" key="7">
    <source>
        <dbReference type="ARBA" id="ARBA00022927"/>
    </source>
</evidence>
<dbReference type="OrthoDB" id="200187at2759"/>
<dbReference type="InterPro" id="IPR004728">
    <property type="entry name" value="Sec62"/>
</dbReference>
<dbReference type="GeneID" id="36528912"/>
<keyword evidence="10 11" id="KW-0472">Membrane</keyword>
<dbReference type="Pfam" id="PF03839">
    <property type="entry name" value="Sec62"/>
    <property type="match status" value="1"/>
</dbReference>
<reference evidence="13" key="1">
    <citation type="journal article" date="2018" name="Proc. Natl. Acad. Sci. U.S.A.">
        <title>Linking secondary metabolites to gene clusters through genome sequencing of six diverse Aspergillus species.</title>
        <authorList>
            <person name="Kaerboelling I."/>
            <person name="Vesth T.C."/>
            <person name="Frisvad J.C."/>
            <person name="Nybo J.L."/>
            <person name="Theobald S."/>
            <person name="Kuo A."/>
            <person name="Bowyer P."/>
            <person name="Matsuda Y."/>
            <person name="Mondo S."/>
            <person name="Lyhne E.K."/>
            <person name="Kogle M.E."/>
            <person name="Clum A."/>
            <person name="Lipzen A."/>
            <person name="Salamov A."/>
            <person name="Ngan C.Y."/>
            <person name="Daum C."/>
            <person name="Chiniquy J."/>
            <person name="Barry K."/>
            <person name="LaButti K."/>
            <person name="Haridas S."/>
            <person name="Simmons B.A."/>
            <person name="Magnuson J.K."/>
            <person name="Mortensen U.H."/>
            <person name="Larsen T.O."/>
            <person name="Grigoriev I.V."/>
            <person name="Baker S.E."/>
            <person name="Andersen M.R."/>
        </authorList>
    </citation>
    <scope>NUCLEOTIDE SEQUENCE [LARGE SCALE GENOMIC DNA]</scope>
    <source>
        <strain evidence="13">IBT 16806</strain>
    </source>
</reference>
<evidence type="ECO:0000256" key="3">
    <source>
        <dbReference type="ARBA" id="ARBA00021257"/>
    </source>
</evidence>
<evidence type="ECO:0000256" key="9">
    <source>
        <dbReference type="ARBA" id="ARBA00023010"/>
    </source>
</evidence>
<keyword evidence="4" id="KW-0813">Transport</keyword>
<evidence type="ECO:0000256" key="6">
    <source>
        <dbReference type="ARBA" id="ARBA00022824"/>
    </source>
</evidence>
<keyword evidence="5 11" id="KW-0812">Transmembrane</keyword>
<dbReference type="PANTHER" id="PTHR12443:SF9">
    <property type="entry name" value="TRANSLOCATION PROTEIN SEC62"/>
    <property type="match status" value="1"/>
</dbReference>
<dbReference type="EMBL" id="MSZS01000008">
    <property type="protein sequence ID" value="PKX90127.1"/>
    <property type="molecule type" value="Genomic_DNA"/>
</dbReference>
<gene>
    <name evidence="12" type="ORF">P174DRAFT_289442</name>
</gene>
<evidence type="ECO:0000313" key="13">
    <source>
        <dbReference type="Proteomes" id="UP000234474"/>
    </source>
</evidence>
<keyword evidence="7" id="KW-0653">Protein transport</keyword>
<dbReference type="VEuPathDB" id="FungiDB:P174DRAFT_289442"/>
<keyword evidence="6" id="KW-0256">Endoplasmic reticulum</keyword>
<dbReference type="Proteomes" id="UP000234474">
    <property type="component" value="Unassembled WGS sequence"/>
</dbReference>
<feature type="transmembrane region" description="Helical" evidence="11">
    <location>
        <begin position="12"/>
        <end position="41"/>
    </location>
</feature>
<protein>
    <recommendedName>
        <fullName evidence="3">Translocation protein SEC62</fullName>
    </recommendedName>
</protein>
<dbReference type="GO" id="GO:0005789">
    <property type="term" value="C:endoplasmic reticulum membrane"/>
    <property type="evidence" value="ECO:0007669"/>
    <property type="project" value="UniProtKB-SubCell"/>
</dbReference>